<dbReference type="GO" id="GO:0022857">
    <property type="term" value="F:transmembrane transporter activity"/>
    <property type="evidence" value="ECO:0007669"/>
    <property type="project" value="InterPro"/>
</dbReference>
<dbReference type="Proteomes" id="UP000233750">
    <property type="component" value="Unassembled WGS sequence"/>
</dbReference>
<evidence type="ECO:0000259" key="7">
    <source>
        <dbReference type="PROSITE" id="PS50850"/>
    </source>
</evidence>
<comment type="caution">
    <text evidence="9">The sequence shown here is derived from an EMBL/GenBank/DDBJ whole genome shotgun (WGS) entry which is preliminary data.</text>
</comment>
<name>A0A2N3WMZ5_9PSEU</name>
<dbReference type="InterPro" id="IPR036259">
    <property type="entry name" value="MFS_trans_sf"/>
</dbReference>
<feature type="transmembrane region" description="Helical" evidence="6">
    <location>
        <begin position="88"/>
        <end position="111"/>
    </location>
</feature>
<dbReference type="EMBL" id="PJMY01000003">
    <property type="protein sequence ID" value="PKV95239.1"/>
    <property type="molecule type" value="Genomic_DNA"/>
</dbReference>
<proteinExistence type="predicted"/>
<evidence type="ECO:0000256" key="3">
    <source>
        <dbReference type="ARBA" id="ARBA00022692"/>
    </source>
</evidence>
<evidence type="ECO:0000256" key="6">
    <source>
        <dbReference type="SAM" id="Phobius"/>
    </source>
</evidence>
<evidence type="ECO:0000313" key="11">
    <source>
        <dbReference type="Proteomes" id="UP000550260"/>
    </source>
</evidence>
<dbReference type="PANTHER" id="PTHR42718">
    <property type="entry name" value="MAJOR FACILITATOR SUPERFAMILY MULTIDRUG TRANSPORTER MFSC"/>
    <property type="match status" value="1"/>
</dbReference>
<dbReference type="InterPro" id="IPR011701">
    <property type="entry name" value="MFS"/>
</dbReference>
<evidence type="ECO:0000313" key="10">
    <source>
        <dbReference type="Proteomes" id="UP000233750"/>
    </source>
</evidence>
<dbReference type="EMBL" id="JACJHR010000083">
    <property type="protein sequence ID" value="MBB2504843.1"/>
    <property type="molecule type" value="Genomic_DNA"/>
</dbReference>
<dbReference type="PROSITE" id="PS50850">
    <property type="entry name" value="MFS"/>
    <property type="match status" value="1"/>
</dbReference>
<feature type="transmembrane region" description="Helical" evidence="6">
    <location>
        <begin position="175"/>
        <end position="194"/>
    </location>
</feature>
<feature type="transmembrane region" description="Helical" evidence="6">
    <location>
        <begin position="60"/>
        <end position="81"/>
    </location>
</feature>
<evidence type="ECO:0000256" key="5">
    <source>
        <dbReference type="ARBA" id="ARBA00023136"/>
    </source>
</evidence>
<dbReference type="CDD" id="cd17321">
    <property type="entry name" value="MFS_MMR_MDR_like"/>
    <property type="match status" value="1"/>
</dbReference>
<dbReference type="AlphaFoldDB" id="A0A2N3WMZ5"/>
<feature type="transmembrane region" description="Helical" evidence="6">
    <location>
        <begin position="342"/>
        <end position="362"/>
    </location>
</feature>
<keyword evidence="10" id="KW-1185">Reference proteome</keyword>
<feature type="transmembrane region" description="Helical" evidence="6">
    <location>
        <begin position="240"/>
        <end position="257"/>
    </location>
</feature>
<reference evidence="8 11" key="2">
    <citation type="submission" date="2020-08" db="EMBL/GenBank/DDBJ databases">
        <title>Amycolatopsis echigonensis JCM 21831.</title>
        <authorList>
            <person name="Tedsree N."/>
            <person name="Kuncharoen N."/>
            <person name="Likhitwitayawuid K."/>
            <person name="Tanasupawat S."/>
        </authorList>
    </citation>
    <scope>NUCLEOTIDE SEQUENCE [LARGE SCALE GENOMIC DNA]</scope>
    <source>
        <strain evidence="8 11">JCM 21831</strain>
    </source>
</reference>
<dbReference type="PRINTS" id="PR01036">
    <property type="entry name" value="TCRTETB"/>
</dbReference>
<evidence type="ECO:0000256" key="1">
    <source>
        <dbReference type="ARBA" id="ARBA00004651"/>
    </source>
</evidence>
<dbReference type="RefSeq" id="WP_101438403.1">
    <property type="nucleotide sequence ID" value="NZ_JACJHR010000083.1"/>
</dbReference>
<feature type="domain" description="Major facilitator superfamily (MFS) profile" evidence="7">
    <location>
        <begin position="22"/>
        <end position="459"/>
    </location>
</feature>
<dbReference type="Gene3D" id="1.20.1250.20">
    <property type="entry name" value="MFS general substrate transporter like domains"/>
    <property type="match status" value="1"/>
</dbReference>
<dbReference type="InterPro" id="IPR020846">
    <property type="entry name" value="MFS_dom"/>
</dbReference>
<sequence>MGTVEQAQAAAAPKHARGAAFALFSACLGYFMVLLDGSALNIALPSIQHDIHGSLATLQWLVNIYTIPLACLLLSSGVLADRAGSRRVFMVALTGFVLMSLACALSVNVGMLIVCRALQGISAAGVLPTTLAIIARSYPDLAERAKAITAWGATGGIALVLGPIGGGWLTQSLGWRAIFLVNLPVGLLALWLSFRYAKETERRDAASYDLLGQVCAIAGLGLVVAALIEGGALGWGDPVTLALGAAGLLMLALFAYVENKVASPMLPFGMFRRPAFTAAVVSGFAFQFGTFGLQFIVAIFVEEAWGYSPVQAGFFLLPFAILLTIGTSFLNRLWKARGMRWLLINGSAVATLGTLACLAASTPSTWPALTIGFAFTGLGAGILAPSINGAALAEVDGQFAGLASGVLNTFRQMGLAVGVAVLGAVLSTAGSSAGLHIDLVVGVVCFLAVIVLAARYIRR</sequence>
<keyword evidence="2" id="KW-0813">Transport</keyword>
<evidence type="ECO:0000313" key="8">
    <source>
        <dbReference type="EMBL" id="MBB2504843.1"/>
    </source>
</evidence>
<accession>A0A8E2BA87</accession>
<comment type="subcellular location">
    <subcellularLocation>
        <location evidence="1">Cell membrane</location>
        <topology evidence="1">Multi-pass membrane protein</topology>
    </subcellularLocation>
</comment>
<organism evidence="9 10">
    <name type="scientific">Amycolatopsis echigonensis</name>
    <dbReference type="NCBI Taxonomy" id="2576905"/>
    <lineage>
        <taxon>Bacteria</taxon>
        <taxon>Bacillati</taxon>
        <taxon>Actinomycetota</taxon>
        <taxon>Actinomycetes</taxon>
        <taxon>Pseudonocardiales</taxon>
        <taxon>Pseudonocardiaceae</taxon>
        <taxon>Amycolatopsis</taxon>
    </lineage>
</organism>
<dbReference type="SUPFAM" id="SSF103473">
    <property type="entry name" value="MFS general substrate transporter"/>
    <property type="match status" value="1"/>
</dbReference>
<dbReference type="Gene3D" id="1.20.1720.10">
    <property type="entry name" value="Multidrug resistance protein D"/>
    <property type="match status" value="1"/>
</dbReference>
<dbReference type="PANTHER" id="PTHR42718:SF9">
    <property type="entry name" value="MAJOR FACILITATOR SUPERFAMILY MULTIDRUG TRANSPORTER MFSC"/>
    <property type="match status" value="1"/>
</dbReference>
<feature type="transmembrane region" description="Helical" evidence="6">
    <location>
        <begin position="117"/>
        <end position="135"/>
    </location>
</feature>
<gene>
    <name evidence="9" type="ORF">ATK30_6146</name>
    <name evidence="8" type="ORF">H5411_37595</name>
</gene>
<feature type="transmembrane region" description="Helical" evidence="6">
    <location>
        <begin position="20"/>
        <end position="40"/>
    </location>
</feature>
<feature type="transmembrane region" description="Helical" evidence="6">
    <location>
        <begin position="278"/>
        <end position="300"/>
    </location>
</feature>
<feature type="transmembrane region" description="Helical" evidence="6">
    <location>
        <begin position="147"/>
        <end position="169"/>
    </location>
</feature>
<dbReference type="OrthoDB" id="9781469at2"/>
<feature type="transmembrane region" description="Helical" evidence="6">
    <location>
        <begin position="312"/>
        <end position="330"/>
    </location>
</feature>
<accession>A0A2N3WMZ5</accession>
<keyword evidence="4 6" id="KW-1133">Transmembrane helix</keyword>
<reference evidence="9 10" key="1">
    <citation type="submission" date="2017-12" db="EMBL/GenBank/DDBJ databases">
        <title>Sequencing the genomes of 1000 Actinobacteria strains.</title>
        <authorList>
            <person name="Klenk H.-P."/>
        </authorList>
    </citation>
    <scope>NUCLEOTIDE SEQUENCE [LARGE SCALE GENOMIC DNA]</scope>
    <source>
        <strain evidence="9 10">DSM 45165</strain>
    </source>
</reference>
<feature type="transmembrane region" description="Helical" evidence="6">
    <location>
        <begin position="206"/>
        <end position="228"/>
    </location>
</feature>
<feature type="transmembrane region" description="Helical" evidence="6">
    <location>
        <begin position="368"/>
        <end position="392"/>
    </location>
</feature>
<dbReference type="Pfam" id="PF07690">
    <property type="entry name" value="MFS_1"/>
    <property type="match status" value="1"/>
</dbReference>
<protein>
    <submittedName>
        <fullName evidence="9">EmrB/QacA subfamily drug resistance transporter</fullName>
    </submittedName>
    <submittedName>
        <fullName evidence="8">MFS transporter</fullName>
    </submittedName>
</protein>
<dbReference type="GO" id="GO:0005886">
    <property type="term" value="C:plasma membrane"/>
    <property type="evidence" value="ECO:0007669"/>
    <property type="project" value="UniProtKB-SubCell"/>
</dbReference>
<dbReference type="Proteomes" id="UP000550260">
    <property type="component" value="Unassembled WGS sequence"/>
</dbReference>
<evidence type="ECO:0000256" key="4">
    <source>
        <dbReference type="ARBA" id="ARBA00022989"/>
    </source>
</evidence>
<keyword evidence="5 6" id="KW-0472">Membrane</keyword>
<feature type="transmembrane region" description="Helical" evidence="6">
    <location>
        <begin position="413"/>
        <end position="433"/>
    </location>
</feature>
<feature type="transmembrane region" description="Helical" evidence="6">
    <location>
        <begin position="439"/>
        <end position="457"/>
    </location>
</feature>
<evidence type="ECO:0000256" key="2">
    <source>
        <dbReference type="ARBA" id="ARBA00022448"/>
    </source>
</evidence>
<evidence type="ECO:0000313" key="9">
    <source>
        <dbReference type="EMBL" id="PKV95239.1"/>
    </source>
</evidence>
<keyword evidence="3 6" id="KW-0812">Transmembrane</keyword>